<reference evidence="2" key="2">
    <citation type="submission" date="2013-12" db="EMBL/GenBank/DDBJ databases">
        <authorList>
            <person name="Yu Y."/>
            <person name="Lee S."/>
            <person name="de Baynast K."/>
            <person name="Wissotski M."/>
            <person name="Liu L."/>
            <person name="Talag J."/>
            <person name="Goicoechea J."/>
            <person name="Angelova A."/>
            <person name="Jetty R."/>
            <person name="Kudrna D."/>
            <person name="Golser W."/>
            <person name="Rivera L."/>
            <person name="Zhang J."/>
            <person name="Wing R."/>
        </authorList>
    </citation>
    <scope>NUCLEOTIDE SEQUENCE</scope>
</reference>
<sequence length="69" mass="8049">MKSRAVEEAFAPRAISRRGVAWRRPPTLHRSRLLPIELPRAELGRRCFLLRILPHRSCFIFSQKVGVQL</sequence>
<organism evidence="1 2">
    <name type="scientific">Leersia perrieri</name>
    <dbReference type="NCBI Taxonomy" id="77586"/>
    <lineage>
        <taxon>Eukaryota</taxon>
        <taxon>Viridiplantae</taxon>
        <taxon>Streptophyta</taxon>
        <taxon>Embryophyta</taxon>
        <taxon>Tracheophyta</taxon>
        <taxon>Spermatophyta</taxon>
        <taxon>Magnoliopsida</taxon>
        <taxon>Liliopsida</taxon>
        <taxon>Poales</taxon>
        <taxon>Poaceae</taxon>
        <taxon>BOP clade</taxon>
        <taxon>Oryzoideae</taxon>
        <taxon>Oryzeae</taxon>
        <taxon>Oryzinae</taxon>
        <taxon>Leersia</taxon>
    </lineage>
</organism>
<dbReference type="Proteomes" id="UP000032180">
    <property type="component" value="Chromosome 7"/>
</dbReference>
<keyword evidence="2" id="KW-1185">Reference proteome</keyword>
<evidence type="ECO:0000313" key="1">
    <source>
        <dbReference type="EnsemblPlants" id="LPERR07G02830.3"/>
    </source>
</evidence>
<evidence type="ECO:0000313" key="2">
    <source>
        <dbReference type="Proteomes" id="UP000032180"/>
    </source>
</evidence>
<dbReference type="Gramene" id="LPERR07G02830.3">
    <property type="protein sequence ID" value="LPERR07G02830.3"/>
    <property type="gene ID" value="LPERR07G02830"/>
</dbReference>
<reference evidence="1" key="3">
    <citation type="submission" date="2015-04" db="UniProtKB">
        <authorList>
            <consortium name="EnsemblPlants"/>
        </authorList>
    </citation>
    <scope>IDENTIFICATION</scope>
</reference>
<protein>
    <submittedName>
        <fullName evidence="1">Uncharacterized protein</fullName>
    </submittedName>
</protein>
<reference evidence="1 2" key="1">
    <citation type="submission" date="2012-08" db="EMBL/GenBank/DDBJ databases">
        <title>Oryza genome evolution.</title>
        <authorList>
            <person name="Wing R.A."/>
        </authorList>
    </citation>
    <scope>NUCLEOTIDE SEQUENCE</scope>
</reference>
<accession>A0A0D9WVJ3</accession>
<dbReference type="HOGENOM" id="CLU_2783379_0_0_1"/>
<dbReference type="EnsemblPlants" id="LPERR07G02830.3">
    <property type="protein sequence ID" value="LPERR07G02830.3"/>
    <property type="gene ID" value="LPERR07G02830"/>
</dbReference>
<dbReference type="AlphaFoldDB" id="A0A0D9WVJ3"/>
<name>A0A0D9WVJ3_9ORYZ</name>
<proteinExistence type="predicted"/>